<feature type="region of interest" description="Disordered" evidence="1">
    <location>
        <begin position="226"/>
        <end position="246"/>
    </location>
</feature>
<accession>A0A2M9CZF7</accession>
<evidence type="ECO:0000256" key="1">
    <source>
        <dbReference type="SAM" id="MobiDB-lite"/>
    </source>
</evidence>
<dbReference type="RefSeq" id="WP_100421639.1">
    <property type="nucleotide sequence ID" value="NZ_BOOX01000004.1"/>
</dbReference>
<comment type="caution">
    <text evidence="3">The sequence shown here is derived from an EMBL/GenBank/DDBJ whole genome shotgun (WGS) entry which is preliminary data.</text>
</comment>
<dbReference type="Pfam" id="PF00814">
    <property type="entry name" value="TsaD"/>
    <property type="match status" value="1"/>
</dbReference>
<dbReference type="EMBL" id="PGFE01000001">
    <property type="protein sequence ID" value="PJJ77215.1"/>
    <property type="molecule type" value="Genomic_DNA"/>
</dbReference>
<sequence>MALVSIDTSASVAAAIVADDGTRLASASVPEQRRHAELLAPLITDLLAEAGVARTDVRAVVGGTGPAPFTGLRVGLVTARTFALALGVPVLGVPSLDAVAAQAVLDLALVADDAVLVATDARRKQVYRAHYVVETADGPYGVPRLVRTHDFDVCAASDAAALAADGVGARAVAVGPGVGLYADAFAGLRTAPDVALDPVVLARLALARRDAGEDLPTEPLYLRRPDVQLPAERKRATAPAAGAAGR</sequence>
<evidence type="ECO:0000259" key="2">
    <source>
        <dbReference type="Pfam" id="PF00814"/>
    </source>
</evidence>
<dbReference type="PANTHER" id="PTHR11735">
    <property type="entry name" value="TRNA N6-ADENOSINE THREONYLCARBAMOYLTRANSFERASE"/>
    <property type="match status" value="1"/>
</dbReference>
<dbReference type="PANTHER" id="PTHR11735:SF11">
    <property type="entry name" value="TRNA THREONYLCARBAMOYLADENOSINE BIOSYNTHESIS PROTEIN TSAB"/>
    <property type="match status" value="1"/>
</dbReference>
<dbReference type="InterPro" id="IPR043129">
    <property type="entry name" value="ATPase_NBD"/>
</dbReference>
<keyword evidence="4" id="KW-1185">Reference proteome</keyword>
<evidence type="ECO:0000313" key="4">
    <source>
        <dbReference type="Proteomes" id="UP000231693"/>
    </source>
</evidence>
<dbReference type="OrthoDB" id="9809995at2"/>
<dbReference type="NCBIfam" id="TIGR03725">
    <property type="entry name" value="T6A_YeaZ"/>
    <property type="match status" value="1"/>
</dbReference>
<protein>
    <submittedName>
        <fullName evidence="3">tRNA threonylcarbamoyladenosine biosynthesis protein TsaB</fullName>
    </submittedName>
</protein>
<evidence type="ECO:0000313" key="3">
    <source>
        <dbReference type="EMBL" id="PJJ77215.1"/>
    </source>
</evidence>
<reference evidence="3 4" key="1">
    <citation type="submission" date="2017-11" db="EMBL/GenBank/DDBJ databases">
        <title>Genomic Encyclopedia of Archaeal and Bacterial Type Strains, Phase II (KMG-II): From Individual Species to Whole Genera.</title>
        <authorList>
            <person name="Goeker M."/>
        </authorList>
    </citation>
    <scope>NUCLEOTIDE SEQUENCE [LARGE SCALE GENOMIC DNA]</scope>
    <source>
        <strain evidence="3 4">DSM 25478</strain>
    </source>
</reference>
<dbReference type="InterPro" id="IPR022496">
    <property type="entry name" value="T6A_TsaB"/>
</dbReference>
<name>A0A2M9CZF7_9CELL</name>
<organism evidence="3 4">
    <name type="scientific">Sediminihabitans luteus</name>
    <dbReference type="NCBI Taxonomy" id="1138585"/>
    <lineage>
        <taxon>Bacteria</taxon>
        <taxon>Bacillati</taxon>
        <taxon>Actinomycetota</taxon>
        <taxon>Actinomycetes</taxon>
        <taxon>Micrococcales</taxon>
        <taxon>Cellulomonadaceae</taxon>
        <taxon>Sediminihabitans</taxon>
    </lineage>
</organism>
<dbReference type="Gene3D" id="3.30.420.40">
    <property type="match status" value="2"/>
</dbReference>
<dbReference type="GO" id="GO:0002949">
    <property type="term" value="P:tRNA threonylcarbamoyladenosine modification"/>
    <property type="evidence" value="ECO:0007669"/>
    <property type="project" value="InterPro"/>
</dbReference>
<dbReference type="InterPro" id="IPR000905">
    <property type="entry name" value="Gcp-like_dom"/>
</dbReference>
<feature type="compositionally biased region" description="Basic and acidic residues" evidence="1">
    <location>
        <begin position="226"/>
        <end position="235"/>
    </location>
</feature>
<dbReference type="Proteomes" id="UP000231693">
    <property type="component" value="Unassembled WGS sequence"/>
</dbReference>
<dbReference type="SUPFAM" id="SSF53067">
    <property type="entry name" value="Actin-like ATPase domain"/>
    <property type="match status" value="2"/>
</dbReference>
<feature type="compositionally biased region" description="Low complexity" evidence="1">
    <location>
        <begin position="237"/>
        <end position="246"/>
    </location>
</feature>
<dbReference type="AlphaFoldDB" id="A0A2M9CZF7"/>
<dbReference type="GO" id="GO:0005829">
    <property type="term" value="C:cytosol"/>
    <property type="evidence" value="ECO:0007669"/>
    <property type="project" value="TreeGrafter"/>
</dbReference>
<feature type="domain" description="Gcp-like" evidence="2">
    <location>
        <begin position="32"/>
        <end position="133"/>
    </location>
</feature>
<proteinExistence type="predicted"/>
<gene>
    <name evidence="3" type="ORF">CLV28_0429</name>
</gene>